<dbReference type="PANTHER" id="PTHR32294:SF5">
    <property type="entry name" value="DNA POLYMERASE III POLC-TYPE"/>
    <property type="match status" value="1"/>
</dbReference>
<dbReference type="Gene3D" id="3.20.20.140">
    <property type="entry name" value="Metal-dependent hydrolases"/>
    <property type="match status" value="1"/>
</dbReference>
<evidence type="ECO:0000256" key="4">
    <source>
        <dbReference type="ARBA" id="ARBA00022932"/>
    </source>
</evidence>
<keyword evidence="2" id="KW-0548">Nucleotidyltransferase</keyword>
<dbReference type="GO" id="GO:0008408">
    <property type="term" value="F:3'-5' exonuclease activity"/>
    <property type="evidence" value="ECO:0007669"/>
    <property type="project" value="InterPro"/>
</dbReference>
<dbReference type="Pfam" id="PF17657">
    <property type="entry name" value="DNA_pol3_finger"/>
    <property type="match status" value="1"/>
</dbReference>
<dbReference type="InterPro" id="IPR004805">
    <property type="entry name" value="DnaE2/DnaE/PolC"/>
</dbReference>
<feature type="domain" description="DNA polymerase III alpha subunit finger" evidence="7">
    <location>
        <begin position="529"/>
        <end position="662"/>
    </location>
</feature>
<dbReference type="GO" id="GO:0003887">
    <property type="term" value="F:DNA-directed DNA polymerase activity"/>
    <property type="evidence" value="ECO:0007669"/>
    <property type="project" value="UniProtKB-KW"/>
</dbReference>
<feature type="domain" description="Bacterial DNA polymerase III alpha subunit NTPase" evidence="6">
    <location>
        <begin position="290"/>
        <end position="459"/>
    </location>
</feature>
<dbReference type="Proteomes" id="UP000639396">
    <property type="component" value="Unassembled WGS sequence"/>
</dbReference>
<dbReference type="RefSeq" id="WP_190928489.1">
    <property type="nucleotide sequence ID" value="NZ_JACXJA010000016.1"/>
</dbReference>
<keyword evidence="3" id="KW-0235">DNA replication</keyword>
<keyword evidence="4" id="KW-0239">DNA-directed DNA polymerase</keyword>
<dbReference type="Pfam" id="PF07733">
    <property type="entry name" value="DNA_pol3_alpha"/>
    <property type="match status" value="1"/>
</dbReference>
<keyword evidence="9" id="KW-1185">Reference proteome</keyword>
<dbReference type="InterPro" id="IPR011708">
    <property type="entry name" value="DNA_pol3_alpha_NTPase_dom"/>
</dbReference>
<evidence type="ECO:0000259" key="6">
    <source>
        <dbReference type="Pfam" id="PF07733"/>
    </source>
</evidence>
<reference evidence="8" key="1">
    <citation type="submission" date="2020-09" db="EMBL/GenBank/DDBJ databases">
        <title>A novel bacterium of genus Paenibacillus, isolated from South China Sea.</title>
        <authorList>
            <person name="Huang H."/>
            <person name="Mo K."/>
            <person name="Hu Y."/>
        </authorList>
    </citation>
    <scope>NUCLEOTIDE SEQUENCE</scope>
    <source>
        <strain evidence="8">IB182363</strain>
    </source>
</reference>
<evidence type="ECO:0000256" key="5">
    <source>
        <dbReference type="SAM" id="MobiDB-lite"/>
    </source>
</evidence>
<comment type="caution">
    <text evidence="8">The sequence shown here is derived from an EMBL/GenBank/DDBJ whole genome shotgun (WGS) entry which is preliminary data.</text>
</comment>
<dbReference type="Gene3D" id="1.10.150.700">
    <property type="entry name" value="PolC, middle finger domain"/>
    <property type="match status" value="1"/>
</dbReference>
<proteinExistence type="predicted"/>
<evidence type="ECO:0000256" key="1">
    <source>
        <dbReference type="ARBA" id="ARBA00022679"/>
    </source>
</evidence>
<dbReference type="PANTHER" id="PTHR32294">
    <property type="entry name" value="DNA POLYMERASE III SUBUNIT ALPHA"/>
    <property type="match status" value="1"/>
</dbReference>
<sequence length="809" mass="89470">MMANQDRNMNSNDRQSSTQADRERVEFHVRCAMEEESAALSRVTQRRIEQAALRGQSSIGLVGYDGIHAFIEAEKTATYSGIKPIFGIRAALGIESERTVRCCIYARNERGKRCLYKLISHSNGFHDDSGLAVSLDSLQADRGDLLLLSEPDDAELLDAIHRGTQVEAEELARSFDVLTIGAWHSDLGGPDGRCYSRQEWEEVVRSVWDYGEGAGQPVIAVDQPVTAHQDGDSHRLQASEMIREFGYLGAENAYAVVVGNTRELAARFESFELIPGGLFLPRLEAEDEHICTLSYDAARARYGHSIPQPIQNRLEKELSFICNFGFASIYLIARSVVNRSKSDGYPVLPRGSVGSSLVAYFLGITDTNPLPPHALCGTCRQIEWIPAEEARSGFDGPDPLCSRCGGGMWGDGHNIPYEMFLGFHGNKMPDIDLNVAGEYQRQAQSGVKELLGENNVLLAGRSDGTPHPSGLLLIPDGMAAEDFTPVRDASSDGRPGWRKSYFDYRQLDHTVHKFDILGHDGPSMMRLLHTSTGIDPETIPMNDRRVLSMFRSTAELGVTPEQLLSPVATYGLPEMGTPAVRKILEQTKPDSFSELLQISGLTHGTGVWEGNAHELIRTGTCSLQTAIACRDDVMLTLIAYGLEGEAAFKITENVRKGKGIAEAEAAQMRAKNVPEWYIDSCWKIGYLFPKAHAVSYVMSAIRHAYYKLYNPLEYYAAYFTVKRPALEISMCQSGYEAIRSLLLELPEAEPGRTLESPLPSKRILEVTLEMNARGIRFVQGTSGAGEWFIEGMNRRIRIGVSGTLEQLNV</sequence>
<feature type="region of interest" description="Disordered" evidence="5">
    <location>
        <begin position="1"/>
        <end position="22"/>
    </location>
</feature>
<feature type="compositionally biased region" description="Polar residues" evidence="5">
    <location>
        <begin position="1"/>
        <end position="19"/>
    </location>
</feature>
<dbReference type="InterPro" id="IPR044923">
    <property type="entry name" value="PolC_middle_finger_sf"/>
</dbReference>
<gene>
    <name evidence="8" type="ORF">IDH45_13715</name>
</gene>
<evidence type="ECO:0000259" key="7">
    <source>
        <dbReference type="Pfam" id="PF17657"/>
    </source>
</evidence>
<keyword evidence="1" id="KW-0808">Transferase</keyword>
<evidence type="ECO:0000313" key="8">
    <source>
        <dbReference type="EMBL" id="MBD2863045.1"/>
    </source>
</evidence>
<evidence type="ECO:0000313" key="9">
    <source>
        <dbReference type="Proteomes" id="UP000639396"/>
    </source>
</evidence>
<evidence type="ECO:0000256" key="2">
    <source>
        <dbReference type="ARBA" id="ARBA00022695"/>
    </source>
</evidence>
<dbReference type="InterPro" id="IPR040982">
    <property type="entry name" value="DNA_pol3_finger"/>
</dbReference>
<dbReference type="Gene3D" id="1.10.150.870">
    <property type="match status" value="1"/>
</dbReference>
<dbReference type="EMBL" id="JACXJA010000016">
    <property type="protein sequence ID" value="MBD2863045.1"/>
    <property type="molecule type" value="Genomic_DNA"/>
</dbReference>
<name>A0A927GZV5_9BACL</name>
<dbReference type="Gene3D" id="3.30.1900.20">
    <property type="match status" value="1"/>
</dbReference>
<organism evidence="8 9">
    <name type="scientific">Paenibacillus oceani</name>
    <dbReference type="NCBI Taxonomy" id="2772510"/>
    <lineage>
        <taxon>Bacteria</taxon>
        <taxon>Bacillati</taxon>
        <taxon>Bacillota</taxon>
        <taxon>Bacilli</taxon>
        <taxon>Bacillales</taxon>
        <taxon>Paenibacillaceae</taxon>
        <taxon>Paenibacillus</taxon>
    </lineage>
</organism>
<dbReference type="AlphaFoldDB" id="A0A927GZV5"/>
<evidence type="ECO:0000256" key="3">
    <source>
        <dbReference type="ARBA" id="ARBA00022705"/>
    </source>
</evidence>
<accession>A0A927GZV5</accession>
<protein>
    <submittedName>
        <fullName evidence="8">PHP domain-containing protein</fullName>
    </submittedName>
</protein>
<dbReference type="GO" id="GO:0006260">
    <property type="term" value="P:DNA replication"/>
    <property type="evidence" value="ECO:0007669"/>
    <property type="project" value="UniProtKB-KW"/>
</dbReference>
<dbReference type="Gene3D" id="6.10.140.1510">
    <property type="match status" value="1"/>
</dbReference>